<proteinExistence type="predicted"/>
<feature type="domain" description="General stress protein FMN-binding split barrel" evidence="1">
    <location>
        <begin position="10"/>
        <end position="159"/>
    </location>
</feature>
<dbReference type="PANTHER" id="PTHR34818:SF1">
    <property type="entry name" value="PROTEIN BLI-3"/>
    <property type="match status" value="1"/>
</dbReference>
<dbReference type="EMBL" id="UAUU01000011">
    <property type="protein sequence ID" value="SPZ92744.1"/>
    <property type="molecule type" value="Genomic_DNA"/>
</dbReference>
<dbReference type="PANTHER" id="PTHR34818">
    <property type="entry name" value="PROTEIN BLI-3"/>
    <property type="match status" value="1"/>
</dbReference>
<accession>A0A2X2JG84</accession>
<protein>
    <submittedName>
        <fullName evidence="2">Uncharacterized stress protein (General stress protein 26)</fullName>
    </submittedName>
</protein>
<evidence type="ECO:0000313" key="2">
    <source>
        <dbReference type="EMBL" id="SPZ92744.1"/>
    </source>
</evidence>
<dbReference type="Proteomes" id="UP000251241">
    <property type="component" value="Unassembled WGS sequence"/>
</dbReference>
<dbReference type="InterPro" id="IPR052917">
    <property type="entry name" value="Stress-Dev_Protein"/>
</dbReference>
<evidence type="ECO:0000259" key="1">
    <source>
        <dbReference type="Pfam" id="PF16242"/>
    </source>
</evidence>
<sequence>MAENNLNNKEALEKLKGIVDQIDVGTVCSFPSDSDYPHGVPMSRQEVDANGDIWYICSAESETFKNISQDPKVSLFYADPKTYTFLSINGKASLSRDQERIDRYWNKMMEGWFKKGKEDPNIQLLQITPEEAHYWDSNSNMVINLFKMLKAAVTGNTQDIGKEGDLNI</sequence>
<reference evidence="3 5" key="2">
    <citation type="submission" date="2019-10" db="EMBL/GenBank/DDBJ databases">
        <authorList>
            <person name="Karimi E."/>
        </authorList>
    </citation>
    <scope>NUCLEOTIDE SEQUENCE [LARGE SCALE GENOMIC DNA]</scope>
    <source>
        <strain evidence="3">Sphingobacterium sp. 8BC</strain>
    </source>
</reference>
<evidence type="ECO:0000313" key="3">
    <source>
        <dbReference type="EMBL" id="VXD08324.1"/>
    </source>
</evidence>
<dbReference type="Gene3D" id="2.30.110.10">
    <property type="entry name" value="Electron Transport, Fmn-binding Protein, Chain A"/>
    <property type="match status" value="1"/>
</dbReference>
<reference evidence="2 4" key="1">
    <citation type="submission" date="2018-06" db="EMBL/GenBank/DDBJ databases">
        <authorList>
            <consortium name="Pathogen Informatics"/>
            <person name="Doyle S."/>
        </authorList>
    </citation>
    <scope>NUCLEOTIDE SEQUENCE [LARGE SCALE GENOMIC DNA]</scope>
    <source>
        <strain evidence="2 4">NCTC11343</strain>
    </source>
</reference>
<accession>A0A654DS88</accession>
<dbReference type="Proteomes" id="UP000432350">
    <property type="component" value="Unassembled WGS sequence"/>
</dbReference>
<organism evidence="2 4">
    <name type="scientific">Sphingobacterium multivorum</name>
    <dbReference type="NCBI Taxonomy" id="28454"/>
    <lineage>
        <taxon>Bacteria</taxon>
        <taxon>Pseudomonadati</taxon>
        <taxon>Bacteroidota</taxon>
        <taxon>Sphingobacteriia</taxon>
        <taxon>Sphingobacteriales</taxon>
        <taxon>Sphingobacteriaceae</taxon>
        <taxon>Sphingobacterium</taxon>
    </lineage>
</organism>
<gene>
    <name evidence="2" type="ORF">NCTC11343_04730</name>
    <name evidence="3" type="ORF">SPHINGO8BC_90451</name>
</gene>
<dbReference type="Pfam" id="PF16242">
    <property type="entry name" value="Pyrid_ox_like"/>
    <property type="match status" value="1"/>
</dbReference>
<dbReference type="RefSeq" id="WP_070568092.1">
    <property type="nucleotide sequence ID" value="NZ_CP069793.1"/>
</dbReference>
<dbReference type="EMBL" id="CABWMV010000028">
    <property type="protein sequence ID" value="VXD08324.1"/>
    <property type="molecule type" value="Genomic_DNA"/>
</dbReference>
<evidence type="ECO:0000313" key="4">
    <source>
        <dbReference type="Proteomes" id="UP000251241"/>
    </source>
</evidence>
<dbReference type="GeneID" id="97179640"/>
<name>A0A2X2JG84_SPHMU</name>
<dbReference type="InterPro" id="IPR038725">
    <property type="entry name" value="YdaG_split_barrel_FMN-bd"/>
</dbReference>
<dbReference type="SUPFAM" id="SSF50475">
    <property type="entry name" value="FMN-binding split barrel"/>
    <property type="match status" value="1"/>
</dbReference>
<dbReference type="InterPro" id="IPR012349">
    <property type="entry name" value="Split_barrel_FMN-bd"/>
</dbReference>
<evidence type="ECO:0000313" key="5">
    <source>
        <dbReference type="Proteomes" id="UP000432350"/>
    </source>
</evidence>
<dbReference type="AlphaFoldDB" id="A0A2X2JG84"/>